<dbReference type="InterPro" id="IPR050857">
    <property type="entry name" value="D-2-hydroxyacid_DH"/>
</dbReference>
<proteinExistence type="inferred from homology"/>
<dbReference type="PANTHER" id="PTHR42789:SF1">
    <property type="entry name" value="D-ISOMER SPECIFIC 2-HYDROXYACID DEHYDROGENASE FAMILY PROTEIN (AFU_ORTHOLOGUE AFUA_6G10090)"/>
    <property type="match status" value="1"/>
</dbReference>
<comment type="similarity">
    <text evidence="1 4">Belongs to the D-isomer specific 2-hydroxyacid dehydrogenase family.</text>
</comment>
<dbReference type="EMBL" id="AZHX01000928">
    <property type="protein sequence ID" value="ETX05565.1"/>
    <property type="molecule type" value="Genomic_DNA"/>
</dbReference>
<name>W4M5S8_9BACT</name>
<keyword evidence="2 4" id="KW-0560">Oxidoreductase</keyword>
<evidence type="ECO:0000313" key="7">
    <source>
        <dbReference type="EMBL" id="ETX05565.1"/>
    </source>
</evidence>
<dbReference type="PANTHER" id="PTHR42789">
    <property type="entry name" value="D-ISOMER SPECIFIC 2-HYDROXYACID DEHYDROGENASE FAMILY PROTEIN (AFU_ORTHOLOGUE AFUA_6G10090)"/>
    <property type="match status" value="1"/>
</dbReference>
<organism evidence="7 8">
    <name type="scientific">Candidatus Entotheonella gemina</name>
    <dbReference type="NCBI Taxonomy" id="1429439"/>
    <lineage>
        <taxon>Bacteria</taxon>
        <taxon>Pseudomonadati</taxon>
        <taxon>Nitrospinota/Tectimicrobiota group</taxon>
        <taxon>Candidatus Tectimicrobiota</taxon>
        <taxon>Candidatus Entotheonellia</taxon>
        <taxon>Candidatus Entotheonellales</taxon>
        <taxon>Candidatus Entotheonellaceae</taxon>
        <taxon>Candidatus Entotheonella</taxon>
    </lineage>
</organism>
<dbReference type="PROSITE" id="PS00670">
    <property type="entry name" value="D_2_HYDROXYACID_DH_2"/>
    <property type="match status" value="1"/>
</dbReference>
<evidence type="ECO:0000256" key="4">
    <source>
        <dbReference type="RuleBase" id="RU003719"/>
    </source>
</evidence>
<evidence type="ECO:0000259" key="6">
    <source>
        <dbReference type="Pfam" id="PF02826"/>
    </source>
</evidence>
<comment type="caution">
    <text evidence="7">The sequence shown here is derived from an EMBL/GenBank/DDBJ whole genome shotgun (WGS) entry which is preliminary data.</text>
</comment>
<dbReference type="GO" id="GO:0016616">
    <property type="term" value="F:oxidoreductase activity, acting on the CH-OH group of donors, NAD or NADP as acceptor"/>
    <property type="evidence" value="ECO:0007669"/>
    <property type="project" value="InterPro"/>
</dbReference>
<dbReference type="InterPro" id="IPR036291">
    <property type="entry name" value="NAD(P)-bd_dom_sf"/>
</dbReference>
<dbReference type="Pfam" id="PF00389">
    <property type="entry name" value="2-Hacid_dh"/>
    <property type="match status" value="1"/>
</dbReference>
<dbReference type="GO" id="GO:0051287">
    <property type="term" value="F:NAD binding"/>
    <property type="evidence" value="ECO:0007669"/>
    <property type="project" value="InterPro"/>
</dbReference>
<keyword evidence="8" id="KW-1185">Reference proteome</keyword>
<evidence type="ECO:0008006" key="9">
    <source>
        <dbReference type="Google" id="ProtNLM"/>
    </source>
</evidence>
<feature type="domain" description="D-isomer specific 2-hydroxyacid dehydrogenase NAD-binding" evidence="6">
    <location>
        <begin position="120"/>
        <end position="291"/>
    </location>
</feature>
<feature type="domain" description="D-isomer specific 2-hydroxyacid dehydrogenase catalytic" evidence="5">
    <location>
        <begin position="23"/>
        <end position="322"/>
    </location>
</feature>
<dbReference type="InterPro" id="IPR006139">
    <property type="entry name" value="D-isomer_2_OHA_DH_cat_dom"/>
</dbReference>
<dbReference type="Gene3D" id="3.40.50.720">
    <property type="entry name" value="NAD(P)-binding Rossmann-like Domain"/>
    <property type="match status" value="2"/>
</dbReference>
<dbReference type="SUPFAM" id="SSF52283">
    <property type="entry name" value="Formate/glycerate dehydrogenase catalytic domain-like"/>
    <property type="match status" value="1"/>
</dbReference>
<sequence>MTRVVMLEDYLDYAKQIPSVQALAARTDLHIHTTKASSEAETVARTREADIVVTIRDRVIYTESLLAQLGHLKLLSVCGARLSHIDLDAATRHGVLICAPSAAEQGGHTKAATAEQTWNLIMGLMKDTVMNDRAMREGRWQTQPSRGLVGKTLGLLGLGAIGQQVAQIANAMRMRVIAWSPNLTPERAQAHGAECISFEQIFTDSDIVSLHAPMLPENRDMVGEAELSLMPQHAFLINTARAGLVHENALRQALERGTIAGAGFDVYWEEPLPNDHWLRRQDNVLMQPHLGGFTDEGYESLITPAIDNVMAFLDGAPVNLVNPEVLGQTPA</sequence>
<dbReference type="InterPro" id="IPR029753">
    <property type="entry name" value="D-isomer_DH_CS"/>
</dbReference>
<dbReference type="Proteomes" id="UP000019140">
    <property type="component" value="Unassembled WGS sequence"/>
</dbReference>
<accession>W4M5S8</accession>
<dbReference type="AlphaFoldDB" id="W4M5S8"/>
<evidence type="ECO:0000256" key="1">
    <source>
        <dbReference type="ARBA" id="ARBA00005854"/>
    </source>
</evidence>
<dbReference type="InterPro" id="IPR006140">
    <property type="entry name" value="D-isomer_DH_NAD-bd"/>
</dbReference>
<evidence type="ECO:0000256" key="3">
    <source>
        <dbReference type="ARBA" id="ARBA00023027"/>
    </source>
</evidence>
<dbReference type="Pfam" id="PF02826">
    <property type="entry name" value="2-Hacid_dh_C"/>
    <property type="match status" value="1"/>
</dbReference>
<gene>
    <name evidence="7" type="ORF">ETSY2_22210</name>
</gene>
<dbReference type="HOGENOM" id="CLU_019796_1_3_7"/>
<evidence type="ECO:0000259" key="5">
    <source>
        <dbReference type="Pfam" id="PF00389"/>
    </source>
</evidence>
<evidence type="ECO:0000256" key="2">
    <source>
        <dbReference type="ARBA" id="ARBA00023002"/>
    </source>
</evidence>
<evidence type="ECO:0000313" key="8">
    <source>
        <dbReference type="Proteomes" id="UP000019140"/>
    </source>
</evidence>
<keyword evidence="3" id="KW-0520">NAD</keyword>
<dbReference type="SUPFAM" id="SSF51735">
    <property type="entry name" value="NAD(P)-binding Rossmann-fold domains"/>
    <property type="match status" value="1"/>
</dbReference>
<dbReference type="PATRIC" id="fig|1429439.4.peg.3771"/>
<protein>
    <recommendedName>
        <fullName evidence="9">2-hydroxyacid dehydrogenase</fullName>
    </recommendedName>
</protein>
<reference evidence="7 8" key="1">
    <citation type="journal article" date="2014" name="Nature">
        <title>An environmental bacterial taxon with a large and distinct metabolic repertoire.</title>
        <authorList>
            <person name="Wilson M.C."/>
            <person name="Mori T."/>
            <person name="Ruckert C."/>
            <person name="Uria A.R."/>
            <person name="Helf M.J."/>
            <person name="Takada K."/>
            <person name="Gernert C."/>
            <person name="Steffens U.A."/>
            <person name="Heycke N."/>
            <person name="Schmitt S."/>
            <person name="Rinke C."/>
            <person name="Helfrich E.J."/>
            <person name="Brachmann A.O."/>
            <person name="Gurgui C."/>
            <person name="Wakimoto T."/>
            <person name="Kracht M."/>
            <person name="Crusemann M."/>
            <person name="Hentschel U."/>
            <person name="Abe I."/>
            <person name="Matsunaga S."/>
            <person name="Kalinowski J."/>
            <person name="Takeyama H."/>
            <person name="Piel J."/>
        </authorList>
    </citation>
    <scope>NUCLEOTIDE SEQUENCE [LARGE SCALE GENOMIC DNA]</scope>
    <source>
        <strain evidence="8">TSY2</strain>
    </source>
</reference>